<accession>B0DME0</accession>
<proteinExistence type="predicted"/>
<dbReference type="Proteomes" id="UP000001194">
    <property type="component" value="Unassembled WGS sequence"/>
</dbReference>
<gene>
    <name evidence="1" type="ORF">LACBIDRAFT_295078</name>
</gene>
<evidence type="ECO:0000313" key="1">
    <source>
        <dbReference type="EMBL" id="EDR04267.1"/>
    </source>
</evidence>
<protein>
    <submittedName>
        <fullName evidence="1">Predicted protein</fullName>
    </submittedName>
</protein>
<dbReference type="OrthoDB" id="66095at2759"/>
<dbReference type="HOGENOM" id="CLU_041809_1_0_1"/>
<dbReference type="RefSeq" id="XP_001885158.1">
    <property type="nucleotide sequence ID" value="XM_001885123.1"/>
</dbReference>
<dbReference type="InParanoid" id="B0DME0"/>
<dbReference type="GeneID" id="6080748"/>
<sequence length="311" mass="35683">MGSSHSKSKGFKASTTVEELATATGSTVKKPKRRNHPLEWEVLYLRRCLLFFIPVELVDLIIDHAQYWPQTSWFLGYKPDFTLPFTRHSADNNSHWLYVQCGPIDLEEKERAIQVREKLLAKKKWSDFKFSRKEKVSNVAAEKEKPKAIRKVKKVVFRIWSHDQGRGAQEPHLTGYEASFTWFEAAICPGEELPKGPMGSVRDLDYPLLEDVVDPLTLPPRKAGVWKIWHLQSNIRGSADEALHEIVWTDRDDESQTATSWNPKETGSGAGTGFVRSIQPRDVIAVVARARPRGLVEPFSVFPKRLFFWER</sequence>
<organism evidence="2">
    <name type="scientific">Laccaria bicolor (strain S238N-H82 / ATCC MYA-4686)</name>
    <name type="common">Bicoloured deceiver</name>
    <name type="synonym">Laccaria laccata var. bicolor</name>
    <dbReference type="NCBI Taxonomy" id="486041"/>
    <lineage>
        <taxon>Eukaryota</taxon>
        <taxon>Fungi</taxon>
        <taxon>Dikarya</taxon>
        <taxon>Basidiomycota</taxon>
        <taxon>Agaricomycotina</taxon>
        <taxon>Agaricomycetes</taxon>
        <taxon>Agaricomycetidae</taxon>
        <taxon>Agaricales</taxon>
        <taxon>Agaricineae</taxon>
        <taxon>Hydnangiaceae</taxon>
        <taxon>Laccaria</taxon>
    </lineage>
</organism>
<name>B0DME0_LACBS</name>
<evidence type="ECO:0000313" key="2">
    <source>
        <dbReference type="Proteomes" id="UP000001194"/>
    </source>
</evidence>
<reference evidence="1 2" key="1">
    <citation type="journal article" date="2008" name="Nature">
        <title>The genome of Laccaria bicolor provides insights into mycorrhizal symbiosis.</title>
        <authorList>
            <person name="Martin F."/>
            <person name="Aerts A."/>
            <person name="Ahren D."/>
            <person name="Brun A."/>
            <person name="Danchin E.G.J."/>
            <person name="Duchaussoy F."/>
            <person name="Gibon J."/>
            <person name="Kohler A."/>
            <person name="Lindquist E."/>
            <person name="Pereda V."/>
            <person name="Salamov A."/>
            <person name="Shapiro H.J."/>
            <person name="Wuyts J."/>
            <person name="Blaudez D."/>
            <person name="Buee M."/>
            <person name="Brokstein P."/>
            <person name="Canbaeck B."/>
            <person name="Cohen D."/>
            <person name="Courty P.E."/>
            <person name="Coutinho P.M."/>
            <person name="Delaruelle C."/>
            <person name="Detter J.C."/>
            <person name="Deveau A."/>
            <person name="DiFazio S."/>
            <person name="Duplessis S."/>
            <person name="Fraissinet-Tachet L."/>
            <person name="Lucic E."/>
            <person name="Frey-Klett P."/>
            <person name="Fourrey C."/>
            <person name="Feussner I."/>
            <person name="Gay G."/>
            <person name="Grimwood J."/>
            <person name="Hoegger P.J."/>
            <person name="Jain P."/>
            <person name="Kilaru S."/>
            <person name="Labbe J."/>
            <person name="Lin Y.C."/>
            <person name="Legue V."/>
            <person name="Le Tacon F."/>
            <person name="Marmeisse R."/>
            <person name="Melayah D."/>
            <person name="Montanini B."/>
            <person name="Muratet M."/>
            <person name="Nehls U."/>
            <person name="Niculita-Hirzel H."/>
            <person name="Oudot-Le Secq M.P."/>
            <person name="Peter M."/>
            <person name="Quesneville H."/>
            <person name="Rajashekar B."/>
            <person name="Reich M."/>
            <person name="Rouhier N."/>
            <person name="Schmutz J."/>
            <person name="Yin T."/>
            <person name="Chalot M."/>
            <person name="Henrissat B."/>
            <person name="Kuees U."/>
            <person name="Lucas S."/>
            <person name="Van de Peer Y."/>
            <person name="Podila G.K."/>
            <person name="Polle A."/>
            <person name="Pukkila P.J."/>
            <person name="Richardson P.M."/>
            <person name="Rouze P."/>
            <person name="Sanders I.R."/>
            <person name="Stajich J.E."/>
            <person name="Tunlid A."/>
            <person name="Tuskan G."/>
            <person name="Grigoriev I.V."/>
        </authorList>
    </citation>
    <scope>NUCLEOTIDE SEQUENCE [LARGE SCALE GENOMIC DNA]</scope>
    <source>
        <strain evidence="2">S238N-H82 / ATCC MYA-4686</strain>
    </source>
</reference>
<keyword evidence="2" id="KW-1185">Reference proteome</keyword>
<dbReference type="AlphaFoldDB" id="B0DME0"/>
<dbReference type="KEGG" id="lbc:LACBIDRAFT_295078"/>
<dbReference type="EMBL" id="DS547119">
    <property type="protein sequence ID" value="EDR04267.1"/>
    <property type="molecule type" value="Genomic_DNA"/>
</dbReference>